<accession>A0A9E7Y5K7</accession>
<sequence length="198" mass="22969">MNIYLYQPNSKQDKNVTFIFPHKTNDVIVYLFRLGDNNDSSLLSKTRLVSGYENGRPISINLKLIPLLAPIMVKGEYVISCIRSDKLYRDLFKYNDYNKPLGCVVVQIEKEIELWHILSVRKTSEAKNTRNITGMIVHTDNGDLFYKKELIIMSGNVSVHFLQHLQKCRVQYKDLDVLSVLCENLQVDDNVTKLEKKK</sequence>
<name>A0A9E7Y5K7_9ABAC</name>
<reference evidence="1" key="1">
    <citation type="journal article" date="2022" name="Viruses">
        <title>The Parapoynx stagnalis Nucleopolyhedrovirus (PastNPV), a Divergent Member of the Alphabaculovirus Group I Clade, Encodes a Homolog of Ran GTPase.</title>
        <authorList>
            <person name="Harrison R.L."/>
            <person name="Rowley D.L."/>
        </authorList>
    </citation>
    <scope>NUCLEOTIDE SEQUENCE</scope>
    <source>
        <strain evidence="1">BCIPV-473</strain>
    </source>
</reference>
<organism evidence="1 2">
    <name type="scientific">Parapoynx stagnalis nucleopolyhedrovirus</name>
    <dbReference type="NCBI Taxonomy" id="2993413"/>
    <lineage>
        <taxon>Viruses</taxon>
        <taxon>Viruses incertae sedis</taxon>
        <taxon>Naldaviricetes</taxon>
        <taxon>Lefavirales</taxon>
        <taxon>Baculoviridae</taxon>
        <taxon>Alphabaculovirus</taxon>
        <taxon>Alphabaculovirus pastagnalis</taxon>
    </lineage>
</organism>
<dbReference type="InterPro" id="IPR009235">
    <property type="entry name" value="AcMNPV_Orf146"/>
</dbReference>
<evidence type="ECO:0000313" key="2">
    <source>
        <dbReference type="Proteomes" id="UP001264959"/>
    </source>
</evidence>
<dbReference type="EMBL" id="ON704650">
    <property type="protein sequence ID" value="UZE89700.1"/>
    <property type="molecule type" value="Genomic_DNA"/>
</dbReference>
<dbReference type="Pfam" id="PF05959">
    <property type="entry name" value="DUF884"/>
    <property type="match status" value="1"/>
</dbReference>
<protein>
    <submittedName>
        <fullName evidence="1">EP23</fullName>
    </submittedName>
</protein>
<keyword evidence="2" id="KW-1185">Reference proteome</keyword>
<proteinExistence type="predicted"/>
<dbReference type="Proteomes" id="UP001264959">
    <property type="component" value="Segment"/>
</dbReference>
<evidence type="ECO:0000313" key="1">
    <source>
        <dbReference type="EMBL" id="UZE89700.1"/>
    </source>
</evidence>